<gene>
    <name evidence="27" type="ORF">EI555_006286</name>
</gene>
<keyword evidence="9" id="KW-1015">Disulfide bond</keyword>
<evidence type="ECO:0000256" key="13">
    <source>
        <dbReference type="ARBA" id="ARBA00023214"/>
    </source>
</evidence>
<evidence type="ECO:0000256" key="24">
    <source>
        <dbReference type="SAM" id="MobiDB-lite"/>
    </source>
</evidence>
<protein>
    <recommendedName>
        <fullName evidence="21">Gamma-aminobutyric acid receptor subunit epsilon</fullName>
    </recommendedName>
    <alternativeName>
        <fullName evidence="22">GABA(A) receptor subunit epsilon</fullName>
    </alternativeName>
</protein>
<comment type="catalytic activity">
    <reaction evidence="17">
        <text>chloride(in) = chloride(out)</text>
        <dbReference type="Rhea" id="RHEA:29823"/>
        <dbReference type="ChEBI" id="CHEBI:17996"/>
    </reaction>
</comment>
<evidence type="ECO:0000313" key="27">
    <source>
        <dbReference type="EMBL" id="TKC44954.1"/>
    </source>
</evidence>
<evidence type="ECO:0000256" key="15">
    <source>
        <dbReference type="ARBA" id="ARBA00023286"/>
    </source>
</evidence>
<dbReference type="Proteomes" id="UP000308365">
    <property type="component" value="Unassembled WGS sequence"/>
</dbReference>
<feature type="compositionally biased region" description="Basic and acidic residues" evidence="24">
    <location>
        <begin position="68"/>
        <end position="77"/>
    </location>
</feature>
<keyword evidence="15" id="KW-1071">Ligand-gated ion channel</keyword>
<keyword evidence="13" id="KW-0868">Chloride</keyword>
<keyword evidence="14" id="KW-0628">Postsynaptic cell membrane</keyword>
<dbReference type="GO" id="GO:0004890">
    <property type="term" value="F:GABA-A receptor activity"/>
    <property type="evidence" value="ECO:0007669"/>
    <property type="project" value="InterPro"/>
</dbReference>
<feature type="compositionally biased region" description="Acidic residues" evidence="24">
    <location>
        <begin position="430"/>
        <end position="448"/>
    </location>
</feature>
<evidence type="ECO:0000256" key="12">
    <source>
        <dbReference type="ARBA" id="ARBA00023180"/>
    </source>
</evidence>
<dbReference type="Gene3D" id="2.70.170.10">
    <property type="entry name" value="Neurotransmitter-gated ion-channel ligand-binding domain"/>
    <property type="match status" value="1"/>
</dbReference>
<evidence type="ECO:0000256" key="5">
    <source>
        <dbReference type="ARBA" id="ARBA00022989"/>
    </source>
</evidence>
<feature type="domain" description="Neurotransmitter-gated ion-channel ligand-binding" evidence="25">
    <location>
        <begin position="96"/>
        <end position="300"/>
    </location>
</feature>
<dbReference type="Pfam" id="PF02931">
    <property type="entry name" value="Neur_chan_LBD"/>
    <property type="match status" value="1"/>
</dbReference>
<keyword evidence="3 23" id="KW-0812">Transmembrane</keyword>
<dbReference type="InterPro" id="IPR036719">
    <property type="entry name" value="Neuro-gated_channel_TM_sf"/>
</dbReference>
<keyword evidence="5 23" id="KW-1133">Transmembrane helix</keyword>
<feature type="domain" description="Neurotransmitter-gated ion-channel transmembrane" evidence="26">
    <location>
        <begin position="309"/>
        <end position="519"/>
    </location>
</feature>
<dbReference type="InterPro" id="IPR006201">
    <property type="entry name" value="Neur_channel"/>
</dbReference>
<keyword evidence="7 23" id="KW-0406">Ion transport</keyword>
<dbReference type="PRINTS" id="PR00252">
    <property type="entry name" value="NRIONCHANNEL"/>
</dbReference>
<dbReference type="SUPFAM" id="SSF90112">
    <property type="entry name" value="Neurotransmitter-gated ion-channel transmembrane pore"/>
    <property type="match status" value="1"/>
</dbReference>
<evidence type="ECO:0000256" key="1">
    <source>
        <dbReference type="ARBA" id="ARBA00022448"/>
    </source>
</evidence>
<feature type="transmembrane region" description="Helical" evidence="23">
    <location>
        <begin position="366"/>
        <end position="388"/>
    </location>
</feature>
<dbReference type="Gene3D" id="1.20.58.390">
    <property type="entry name" value="Neurotransmitter-gated ion-channel transmembrane domain"/>
    <property type="match status" value="1"/>
</dbReference>
<dbReference type="GO" id="GO:0045211">
    <property type="term" value="C:postsynaptic membrane"/>
    <property type="evidence" value="ECO:0007669"/>
    <property type="project" value="UniProtKB-SubCell"/>
</dbReference>
<evidence type="ECO:0000256" key="10">
    <source>
        <dbReference type="ARBA" id="ARBA00023170"/>
    </source>
</evidence>
<feature type="region of interest" description="Disordered" evidence="24">
    <location>
        <begin position="430"/>
        <end position="464"/>
    </location>
</feature>
<evidence type="ECO:0000256" key="7">
    <source>
        <dbReference type="ARBA" id="ARBA00023065"/>
    </source>
</evidence>
<dbReference type="InterPro" id="IPR006029">
    <property type="entry name" value="Neurotrans-gated_channel_TM"/>
</dbReference>
<comment type="caution">
    <text evidence="23">Lacks conserved residue(s) required for the propagation of feature annotation.</text>
</comment>
<accession>A0A4U1F6J9</accession>
<dbReference type="CDD" id="cd19002">
    <property type="entry name" value="LGIC_ECD_GABAAR_E"/>
    <property type="match status" value="1"/>
</dbReference>
<dbReference type="AlphaFoldDB" id="A0A4U1F6J9"/>
<evidence type="ECO:0000256" key="8">
    <source>
        <dbReference type="ARBA" id="ARBA00023136"/>
    </source>
</evidence>
<dbReference type="NCBIfam" id="TIGR00860">
    <property type="entry name" value="LIC"/>
    <property type="match status" value="1"/>
</dbReference>
<dbReference type="GO" id="GO:0005254">
    <property type="term" value="F:chloride channel activity"/>
    <property type="evidence" value="ECO:0007669"/>
    <property type="project" value="UniProtKB-KW"/>
</dbReference>
<evidence type="ECO:0000313" key="28">
    <source>
        <dbReference type="Proteomes" id="UP000308365"/>
    </source>
</evidence>
<dbReference type="InterPro" id="IPR006028">
    <property type="entry name" value="GABAA/Glycine_rcpt"/>
</dbReference>
<evidence type="ECO:0000256" key="18">
    <source>
        <dbReference type="ARBA" id="ARBA00034104"/>
    </source>
</evidence>
<dbReference type="PANTHER" id="PTHR18945">
    <property type="entry name" value="NEUROTRANSMITTER GATED ION CHANNEL"/>
    <property type="match status" value="1"/>
</dbReference>
<dbReference type="InterPro" id="IPR006202">
    <property type="entry name" value="Neur_chan_lig-bd"/>
</dbReference>
<dbReference type="FunFam" id="2.70.170.10:FF:000003">
    <property type="entry name" value="Putative gamma-aminobutyric acid receptor subunit gamma-2"/>
    <property type="match status" value="1"/>
</dbReference>
<dbReference type="InterPro" id="IPR038050">
    <property type="entry name" value="Neuro_actylchol_rec"/>
</dbReference>
<keyword evidence="11" id="KW-0869">Chloride channel</keyword>
<evidence type="ECO:0000256" key="22">
    <source>
        <dbReference type="ARBA" id="ARBA00082550"/>
    </source>
</evidence>
<comment type="caution">
    <text evidence="27">The sequence shown here is derived from an EMBL/GenBank/DDBJ whole genome shotgun (WGS) entry which is preliminary data.</text>
</comment>
<organism evidence="27 28">
    <name type="scientific">Monodon monoceros</name>
    <name type="common">Narwhal</name>
    <name type="synonym">Ceratodon monodon</name>
    <dbReference type="NCBI Taxonomy" id="40151"/>
    <lineage>
        <taxon>Eukaryota</taxon>
        <taxon>Metazoa</taxon>
        <taxon>Chordata</taxon>
        <taxon>Craniata</taxon>
        <taxon>Vertebrata</taxon>
        <taxon>Euteleostomi</taxon>
        <taxon>Mammalia</taxon>
        <taxon>Eutheria</taxon>
        <taxon>Laurasiatheria</taxon>
        <taxon>Artiodactyla</taxon>
        <taxon>Whippomorpha</taxon>
        <taxon>Cetacea</taxon>
        <taxon>Odontoceti</taxon>
        <taxon>Monodontidae</taxon>
        <taxon>Monodon</taxon>
    </lineage>
</organism>
<comment type="similarity">
    <text evidence="19">Belongs to the ligand-gated ion channel (TC 1.A.9) family. Gamma-aminobutyric acid receptor (TC 1.A.9.5) subfamily. GABRE sub-subfamily.</text>
</comment>
<dbReference type="PROSITE" id="PS00236">
    <property type="entry name" value="NEUROTR_ION_CHANNEL"/>
    <property type="match status" value="1"/>
</dbReference>
<feature type="transmembrane region" description="Helical" evidence="23">
    <location>
        <begin position="501"/>
        <end position="521"/>
    </location>
</feature>
<feature type="non-terminal residue" evidence="27">
    <location>
        <position position="1"/>
    </location>
</feature>
<feature type="region of interest" description="Disordered" evidence="24">
    <location>
        <begin position="42"/>
        <end position="77"/>
    </location>
</feature>
<evidence type="ECO:0000259" key="26">
    <source>
        <dbReference type="Pfam" id="PF02932"/>
    </source>
</evidence>
<dbReference type="PRINTS" id="PR01079">
    <property type="entry name" value="GABAARALPHA"/>
</dbReference>
<dbReference type="GO" id="GO:0034707">
    <property type="term" value="C:chloride channel complex"/>
    <property type="evidence" value="ECO:0007669"/>
    <property type="project" value="UniProtKB-KW"/>
</dbReference>
<evidence type="ECO:0000256" key="4">
    <source>
        <dbReference type="ARBA" id="ARBA00022729"/>
    </source>
</evidence>
<evidence type="ECO:0000256" key="17">
    <source>
        <dbReference type="ARBA" id="ARBA00024167"/>
    </source>
</evidence>
<dbReference type="InterPro" id="IPR001390">
    <property type="entry name" value="GABAAa_rcpt"/>
</dbReference>
<proteinExistence type="inferred from homology"/>
<dbReference type="PRINTS" id="PR00253">
    <property type="entry name" value="GABAARECEPTR"/>
</dbReference>
<evidence type="ECO:0000256" key="6">
    <source>
        <dbReference type="ARBA" id="ARBA00023018"/>
    </source>
</evidence>
<keyword evidence="8 23" id="KW-0472">Membrane</keyword>
<keyword evidence="10" id="KW-0675">Receptor</keyword>
<evidence type="ECO:0000256" key="2">
    <source>
        <dbReference type="ARBA" id="ARBA00022475"/>
    </source>
</evidence>
<name>A0A4U1F6J9_MONMO</name>
<evidence type="ECO:0000256" key="9">
    <source>
        <dbReference type="ARBA" id="ARBA00023157"/>
    </source>
</evidence>
<dbReference type="FunFam" id="1.20.58.390:FF:000032">
    <property type="entry name" value="gamma-aminobutyric acid receptor subunit epsilon"/>
    <property type="match status" value="1"/>
</dbReference>
<evidence type="ECO:0000256" key="3">
    <source>
        <dbReference type="ARBA" id="ARBA00022692"/>
    </source>
</evidence>
<evidence type="ECO:0000256" key="14">
    <source>
        <dbReference type="ARBA" id="ARBA00023257"/>
    </source>
</evidence>
<dbReference type="EMBL" id="RWIC01000356">
    <property type="protein sequence ID" value="TKC44954.1"/>
    <property type="molecule type" value="Genomic_DNA"/>
</dbReference>
<reference evidence="28" key="1">
    <citation type="journal article" date="2019" name="IScience">
        <title>Narwhal Genome Reveals Long-Term Low Genetic Diversity despite Current Large Abundance Size.</title>
        <authorList>
            <person name="Westbury M.V."/>
            <person name="Petersen B."/>
            <person name="Garde E."/>
            <person name="Heide-Jorgensen M.P."/>
            <person name="Lorenzen E.D."/>
        </authorList>
    </citation>
    <scope>NUCLEOTIDE SEQUENCE [LARGE SCALE GENOMIC DNA]</scope>
</reference>
<keyword evidence="2" id="KW-1003">Cell membrane</keyword>
<dbReference type="Pfam" id="PF02932">
    <property type="entry name" value="Neur_chan_memb"/>
    <property type="match status" value="1"/>
</dbReference>
<keyword evidence="6" id="KW-0770">Synapse</keyword>
<dbReference type="CDD" id="cd19057">
    <property type="entry name" value="LGIC_TM_GABAAR_epsilon"/>
    <property type="match status" value="1"/>
</dbReference>
<evidence type="ECO:0000256" key="16">
    <source>
        <dbReference type="ARBA" id="ARBA00023303"/>
    </source>
</evidence>
<comment type="subunit">
    <text evidence="20">Heteropentamer, formed by a combination of alpha (GABRA1-6), beta (GABRB1-3), gamma (GABRG1-3), delta (GABRD), epsilon (GABRE), rho (GABRR1-3), pi (GABRP) and theta (GABRQ) chains, each subunit exhibiting distinct physiological and pharmacological properties.</text>
</comment>
<evidence type="ECO:0000259" key="25">
    <source>
        <dbReference type="Pfam" id="PF02931"/>
    </source>
</evidence>
<sequence>ISERNPLSCLETHVRAKNCVRGLTVYSSITKSRAWHRQALGKIEGPHVESEKGPSASDDDVYGPKPQAPDKELPPEEIKPTAIDTHDRLGKMPTATEILDGILNNYDYKLRPGIGERPTVVTVELSVNTLGPISILDMEYTIDITFYQTWYDERLRFNGSFESFVLNGNLVSLLWIPDTFFRNSKRTQEHSITMPNQMVRIHKDGKVLYTIRMTIDAGCSLHMLKFPMDSHSCPLSFSSFSYPENEIIYKWENFKLEINESNSWKLFQFDFIGVSNTTETITTVAGDYIVMTLFFNVSRRFGFVAFQNYVPSSVTTMISWISFWIKKDCAPARTSLGITSVLTMTTLGTFSRKNFPRVSYITALDFYIAICFIFCFCALMEFAVLNFLTYNRTASRGSPKLRHPRAHAHDPTPSRVRVIEHPEAFVCDIEDPEEEEESEEEESEEEEGPSCPARQSVRPGSTPRPGGCCKWCEKYCCTVPTCEGSTWQQGRLFIHVYRLDNYSRVIFPVTFFFFNVLYWLVCLNL</sequence>
<dbReference type="SUPFAM" id="SSF63712">
    <property type="entry name" value="Nicotinic receptor ligand binding domain-like"/>
    <property type="match status" value="1"/>
</dbReference>
<evidence type="ECO:0000256" key="19">
    <source>
        <dbReference type="ARBA" id="ARBA00060975"/>
    </source>
</evidence>
<evidence type="ECO:0000256" key="21">
    <source>
        <dbReference type="ARBA" id="ARBA00071532"/>
    </source>
</evidence>
<dbReference type="InterPro" id="IPR018000">
    <property type="entry name" value="Neurotransmitter_ion_chnl_CS"/>
</dbReference>
<keyword evidence="1 23" id="KW-0813">Transport</keyword>
<evidence type="ECO:0000256" key="23">
    <source>
        <dbReference type="RuleBase" id="RU000687"/>
    </source>
</evidence>
<keyword evidence="16 23" id="KW-0407">Ion channel</keyword>
<evidence type="ECO:0000256" key="11">
    <source>
        <dbReference type="ARBA" id="ARBA00023173"/>
    </source>
</evidence>
<dbReference type="InterPro" id="IPR036734">
    <property type="entry name" value="Neur_chan_lig-bd_sf"/>
</dbReference>
<comment type="subcellular location">
    <subcellularLocation>
        <location evidence="18">Postsynaptic cell membrane</location>
        <topology evidence="18">Multi-pass membrane protein</topology>
    </subcellularLocation>
</comment>
<keyword evidence="12" id="KW-0325">Glycoprotein</keyword>
<dbReference type="GO" id="GO:0022824">
    <property type="term" value="F:transmitter-gated monoatomic ion channel activity"/>
    <property type="evidence" value="ECO:0007669"/>
    <property type="project" value="UniProtKB-ARBA"/>
</dbReference>
<keyword evidence="4" id="KW-0732">Signal</keyword>
<evidence type="ECO:0000256" key="20">
    <source>
        <dbReference type="ARBA" id="ARBA00064898"/>
    </source>
</evidence>